<dbReference type="Proteomes" id="UP000266482">
    <property type="component" value="Unassembled WGS sequence"/>
</dbReference>
<evidence type="ECO:0000256" key="1">
    <source>
        <dbReference type="SAM" id="Phobius"/>
    </source>
</evidence>
<gene>
    <name evidence="2" type="ORF">D3P08_21880</name>
</gene>
<feature type="transmembrane region" description="Helical" evidence="1">
    <location>
        <begin position="58"/>
        <end position="81"/>
    </location>
</feature>
<dbReference type="AlphaFoldDB" id="A0A3A1URX0"/>
<feature type="transmembrane region" description="Helical" evidence="1">
    <location>
        <begin position="34"/>
        <end position="51"/>
    </location>
</feature>
<sequence length="93" mass="11049">MNETIKTSFWVMLYSVLAGTCLALFMIIPSFEKYLFSLLSIYIAIRYFRRFETIGKRILFLILALFFSFFTVFCVTAYRYVKNPEQFAVMFVS</sequence>
<name>A0A3A1URX0_9BACL</name>
<proteinExistence type="predicted"/>
<dbReference type="RefSeq" id="WP_119602251.1">
    <property type="nucleotide sequence ID" value="NZ_QXQA01000017.1"/>
</dbReference>
<comment type="caution">
    <text evidence="2">The sequence shown here is derived from an EMBL/GenBank/DDBJ whole genome shotgun (WGS) entry which is preliminary data.</text>
</comment>
<feature type="transmembrane region" description="Helical" evidence="1">
    <location>
        <begin position="7"/>
        <end position="28"/>
    </location>
</feature>
<dbReference type="OrthoDB" id="2622404at2"/>
<evidence type="ECO:0000313" key="2">
    <source>
        <dbReference type="EMBL" id="RIX49922.1"/>
    </source>
</evidence>
<keyword evidence="1" id="KW-0472">Membrane</keyword>
<keyword evidence="1" id="KW-0812">Transmembrane</keyword>
<dbReference type="EMBL" id="QXQA01000017">
    <property type="protein sequence ID" value="RIX49922.1"/>
    <property type="molecule type" value="Genomic_DNA"/>
</dbReference>
<protein>
    <submittedName>
        <fullName evidence="2">Uncharacterized protein</fullName>
    </submittedName>
</protein>
<keyword evidence="3" id="KW-1185">Reference proteome</keyword>
<keyword evidence="1" id="KW-1133">Transmembrane helix</keyword>
<organism evidence="2 3">
    <name type="scientific">Paenibacillus nanensis</name>
    <dbReference type="NCBI Taxonomy" id="393251"/>
    <lineage>
        <taxon>Bacteria</taxon>
        <taxon>Bacillati</taxon>
        <taxon>Bacillota</taxon>
        <taxon>Bacilli</taxon>
        <taxon>Bacillales</taxon>
        <taxon>Paenibacillaceae</taxon>
        <taxon>Paenibacillus</taxon>
    </lineage>
</organism>
<reference evidence="2 3" key="1">
    <citation type="submission" date="2018-09" db="EMBL/GenBank/DDBJ databases">
        <title>Paenibacillus aracenensis nov. sp. isolated from a cave in southern Spain.</title>
        <authorList>
            <person name="Jurado V."/>
            <person name="Gutierrez-Patricio S."/>
            <person name="Gonzalez-Pimentel J.L."/>
            <person name="Miller A.Z."/>
            <person name="Laiz L."/>
            <person name="Saiz-Jimenez C."/>
        </authorList>
    </citation>
    <scope>NUCLEOTIDE SEQUENCE [LARGE SCALE GENOMIC DNA]</scope>
    <source>
        <strain evidence="2 3">DSM 22867</strain>
    </source>
</reference>
<evidence type="ECO:0000313" key="3">
    <source>
        <dbReference type="Proteomes" id="UP000266482"/>
    </source>
</evidence>
<accession>A0A3A1URX0</accession>